<dbReference type="GO" id="GO:0005524">
    <property type="term" value="F:ATP binding"/>
    <property type="evidence" value="ECO:0007669"/>
    <property type="project" value="UniProtKB-UniRule"/>
</dbReference>
<evidence type="ECO:0000256" key="2">
    <source>
        <dbReference type="ARBA" id="ARBA00008142"/>
    </source>
</evidence>
<dbReference type="InterPro" id="IPR036850">
    <property type="entry name" value="NDK-like_dom_sf"/>
</dbReference>
<feature type="domain" description="Nucleoside diphosphate kinase-like" evidence="16">
    <location>
        <begin position="1"/>
        <end position="138"/>
    </location>
</feature>
<proteinExistence type="inferred from homology"/>
<dbReference type="GO" id="GO:0006241">
    <property type="term" value="P:CTP biosynthetic process"/>
    <property type="evidence" value="ECO:0007669"/>
    <property type="project" value="UniProtKB-UniRule"/>
</dbReference>
<evidence type="ECO:0000256" key="14">
    <source>
        <dbReference type="RuleBase" id="RU004011"/>
    </source>
</evidence>
<dbReference type="HAMAP" id="MF_00451">
    <property type="entry name" value="NDP_kinase"/>
    <property type="match status" value="1"/>
</dbReference>
<dbReference type="EMBL" id="CP001825">
    <property type="protein sequence ID" value="ACZ42289.1"/>
    <property type="molecule type" value="Genomic_DNA"/>
</dbReference>
<dbReference type="eggNOG" id="COG0105">
    <property type="taxonomic scope" value="Bacteria"/>
</dbReference>
<evidence type="ECO:0000256" key="11">
    <source>
        <dbReference type="ARBA" id="ARBA00023080"/>
    </source>
</evidence>
<feature type="binding site" evidence="12 13">
    <location>
        <position position="85"/>
    </location>
    <ligand>
        <name>ATP</name>
        <dbReference type="ChEBI" id="CHEBI:30616"/>
    </ligand>
</feature>
<evidence type="ECO:0000313" key="18">
    <source>
        <dbReference type="Proteomes" id="UP000000323"/>
    </source>
</evidence>
<evidence type="ECO:0000256" key="15">
    <source>
        <dbReference type="RuleBase" id="RU004013"/>
    </source>
</evidence>
<dbReference type="InterPro" id="IPR001564">
    <property type="entry name" value="Nucleoside_diP_kinase"/>
</dbReference>
<dbReference type="FunFam" id="3.30.70.141:FF:000003">
    <property type="entry name" value="Nucleoside diphosphate kinase"/>
    <property type="match status" value="1"/>
</dbReference>
<evidence type="ECO:0000256" key="5">
    <source>
        <dbReference type="ARBA" id="ARBA00022679"/>
    </source>
</evidence>
<dbReference type="InterPro" id="IPR023005">
    <property type="entry name" value="Nucleoside_diP_kinase_AS"/>
</dbReference>
<keyword evidence="9 12" id="KW-0067">ATP-binding</keyword>
<keyword evidence="6 12" id="KW-0479">Metal-binding</keyword>
<keyword evidence="12" id="KW-0963">Cytoplasm</keyword>
<dbReference type="PROSITE" id="PS51374">
    <property type="entry name" value="NDPK_LIKE"/>
    <property type="match status" value="1"/>
</dbReference>
<feature type="binding site" evidence="12 13">
    <location>
        <position position="91"/>
    </location>
    <ligand>
        <name>ATP</name>
        <dbReference type="ChEBI" id="CHEBI:30616"/>
    </ligand>
</feature>
<keyword evidence="7 12" id="KW-0547">Nucleotide-binding</keyword>
<protein>
    <recommendedName>
        <fullName evidence="4 12">Nucleoside diphosphate kinase</fullName>
        <shortName evidence="12">NDK</shortName>
        <shortName evidence="12">NDP kinase</shortName>
        <ecNumber evidence="3 12">2.7.4.6</ecNumber>
    </recommendedName>
    <alternativeName>
        <fullName evidence="12">Nucleoside-2-P kinase</fullName>
    </alternativeName>
</protein>
<name>D1CBX4_THET1</name>
<dbReference type="InterPro" id="IPR034907">
    <property type="entry name" value="NDK-like_dom"/>
</dbReference>
<dbReference type="GO" id="GO:0005737">
    <property type="term" value="C:cytoplasm"/>
    <property type="evidence" value="ECO:0007669"/>
    <property type="project" value="UniProtKB-SubCell"/>
</dbReference>
<dbReference type="HOGENOM" id="CLU_060216_6_3_0"/>
<dbReference type="PANTHER" id="PTHR11349">
    <property type="entry name" value="NUCLEOSIDE DIPHOSPHATE KINASE"/>
    <property type="match status" value="1"/>
</dbReference>
<evidence type="ECO:0000313" key="17">
    <source>
        <dbReference type="EMBL" id="ACZ42289.1"/>
    </source>
</evidence>
<keyword evidence="11 12" id="KW-0546">Nucleotide metabolism</keyword>
<sequence>MERTLVIVKPDAVQRGLIGEVIARIERTGLKLVALKLSKIDRETAHTHYQEHVNKPFFQGLVNFITSGPVVLAVFEGPNAVSIVRKTMGATNPVDSVPGSIRGDLAISLGRNVIHGSDSPESAEREISIFFSPDEILSYERAIDNWILERD</sequence>
<dbReference type="NCBIfam" id="NF001908">
    <property type="entry name" value="PRK00668.1"/>
    <property type="match status" value="1"/>
</dbReference>
<evidence type="ECO:0000256" key="9">
    <source>
        <dbReference type="ARBA" id="ARBA00022840"/>
    </source>
</evidence>
<evidence type="ECO:0000256" key="3">
    <source>
        <dbReference type="ARBA" id="ARBA00012966"/>
    </source>
</evidence>
<comment type="subcellular location">
    <subcellularLocation>
        <location evidence="12">Cytoplasm</location>
    </subcellularLocation>
</comment>
<comment type="function">
    <text evidence="12">Major role in the synthesis of nucleoside triphosphates other than ATP. The ATP gamma phosphate is transferred to the NDP beta phosphate via a ping-pong mechanism, using a phosphorylated active-site intermediate.</text>
</comment>
<dbReference type="EC" id="2.7.4.6" evidence="3 12"/>
<evidence type="ECO:0000256" key="1">
    <source>
        <dbReference type="ARBA" id="ARBA00001946"/>
    </source>
</evidence>
<dbReference type="GO" id="GO:0006228">
    <property type="term" value="P:UTP biosynthetic process"/>
    <property type="evidence" value="ECO:0007669"/>
    <property type="project" value="UniProtKB-UniRule"/>
</dbReference>
<accession>D1CBX4</accession>
<dbReference type="GO" id="GO:0006183">
    <property type="term" value="P:GTP biosynthetic process"/>
    <property type="evidence" value="ECO:0007669"/>
    <property type="project" value="UniProtKB-UniRule"/>
</dbReference>
<comment type="subunit">
    <text evidence="12">Homotetramer.</text>
</comment>
<reference evidence="18" key="1">
    <citation type="journal article" date="2010" name="Stand. Genomic Sci.">
        <title>Complete genome sequence of 'Thermobaculum terrenum' type strain (YNP1).</title>
        <authorList>
            <person name="Kiss H."/>
            <person name="Cleland D."/>
            <person name="Lapidus A."/>
            <person name="Lucas S."/>
            <person name="Glavina Del Rio T."/>
            <person name="Nolan M."/>
            <person name="Tice H."/>
            <person name="Han C."/>
            <person name="Goodwin L."/>
            <person name="Pitluck S."/>
            <person name="Liolios K."/>
            <person name="Ivanova N."/>
            <person name="Mavromatis K."/>
            <person name="Ovchinnikova G."/>
            <person name="Pati A."/>
            <person name="Chen A."/>
            <person name="Palaniappan K."/>
            <person name="Land M."/>
            <person name="Hauser L."/>
            <person name="Chang Y."/>
            <person name="Jeffries C."/>
            <person name="Lu M."/>
            <person name="Brettin T."/>
            <person name="Detter J."/>
            <person name="Goker M."/>
            <person name="Tindall B."/>
            <person name="Beck B."/>
            <person name="McDermott T."/>
            <person name="Woyke T."/>
            <person name="Bristow J."/>
            <person name="Eisen J."/>
            <person name="Markowitz V."/>
            <person name="Hugenholtz P."/>
            <person name="Kyrpides N."/>
            <person name="Klenk H."/>
            <person name="Cheng J."/>
        </authorList>
    </citation>
    <scope>NUCLEOTIDE SEQUENCE [LARGE SCALE GENOMIC DNA]</scope>
    <source>
        <strain evidence="18">ATCC BAA-798 / YNP1</strain>
    </source>
</reference>
<evidence type="ECO:0000256" key="13">
    <source>
        <dbReference type="PROSITE-ProRule" id="PRU00706"/>
    </source>
</evidence>
<dbReference type="SUPFAM" id="SSF54919">
    <property type="entry name" value="Nucleoside diphosphate kinase, NDK"/>
    <property type="match status" value="1"/>
</dbReference>
<evidence type="ECO:0000256" key="10">
    <source>
        <dbReference type="ARBA" id="ARBA00022842"/>
    </source>
</evidence>
<comment type="catalytic activity">
    <reaction evidence="12 15">
        <text>a 2'-deoxyribonucleoside 5'-diphosphate + ATP = a 2'-deoxyribonucleoside 5'-triphosphate + ADP</text>
        <dbReference type="Rhea" id="RHEA:44640"/>
        <dbReference type="ChEBI" id="CHEBI:30616"/>
        <dbReference type="ChEBI" id="CHEBI:61560"/>
        <dbReference type="ChEBI" id="CHEBI:73316"/>
        <dbReference type="ChEBI" id="CHEBI:456216"/>
        <dbReference type="EC" id="2.7.4.6"/>
    </reaction>
</comment>
<dbReference type="KEGG" id="ttr:Tter_1382"/>
<dbReference type="OrthoDB" id="9801161at2"/>
<feature type="binding site" evidence="12 13">
    <location>
        <position position="112"/>
    </location>
    <ligand>
        <name>ATP</name>
        <dbReference type="ChEBI" id="CHEBI:30616"/>
    </ligand>
</feature>
<keyword evidence="10 12" id="KW-0460">Magnesium</keyword>
<keyword evidence="18" id="KW-1185">Reference proteome</keyword>
<feature type="active site" description="Pros-phosphohistidine intermediate" evidence="12 13">
    <location>
        <position position="115"/>
    </location>
</feature>
<organism evidence="17 18">
    <name type="scientific">Thermobaculum terrenum (strain ATCC BAA-798 / CCMEE 7001 / YNP1)</name>
    <dbReference type="NCBI Taxonomy" id="525904"/>
    <lineage>
        <taxon>Bacteria</taxon>
        <taxon>Bacillati</taxon>
        <taxon>Chloroflexota</taxon>
        <taxon>Chloroflexia</taxon>
        <taxon>Candidatus Thermobaculales</taxon>
        <taxon>Candidatus Thermobaculaceae</taxon>
        <taxon>Thermobaculum</taxon>
    </lineage>
</organism>
<evidence type="ECO:0000256" key="7">
    <source>
        <dbReference type="ARBA" id="ARBA00022741"/>
    </source>
</evidence>
<dbReference type="AlphaFoldDB" id="D1CBX4"/>
<keyword evidence="12" id="KW-0597">Phosphoprotein</keyword>
<comment type="cofactor">
    <cofactor evidence="1 12">
        <name>Mg(2+)</name>
        <dbReference type="ChEBI" id="CHEBI:18420"/>
    </cofactor>
</comment>
<dbReference type="PRINTS" id="PR01243">
    <property type="entry name" value="NUCDPKINASE"/>
</dbReference>
<dbReference type="STRING" id="525904.Tter_1382"/>
<evidence type="ECO:0000256" key="8">
    <source>
        <dbReference type="ARBA" id="ARBA00022777"/>
    </source>
</evidence>
<evidence type="ECO:0000259" key="16">
    <source>
        <dbReference type="SMART" id="SM00562"/>
    </source>
</evidence>
<keyword evidence="5 12" id="KW-0808">Transferase</keyword>
<dbReference type="GO" id="GO:0046872">
    <property type="term" value="F:metal ion binding"/>
    <property type="evidence" value="ECO:0007669"/>
    <property type="project" value="UniProtKB-KW"/>
</dbReference>
<dbReference type="GO" id="GO:0004550">
    <property type="term" value="F:nucleoside diphosphate kinase activity"/>
    <property type="evidence" value="ECO:0007669"/>
    <property type="project" value="UniProtKB-UniRule"/>
</dbReference>
<feature type="binding site" evidence="12 13">
    <location>
        <position position="102"/>
    </location>
    <ligand>
        <name>ATP</name>
        <dbReference type="ChEBI" id="CHEBI:30616"/>
    </ligand>
</feature>
<dbReference type="CDD" id="cd04413">
    <property type="entry name" value="NDPk_I"/>
    <property type="match status" value="1"/>
</dbReference>
<feature type="binding site" evidence="12 13">
    <location>
        <position position="57"/>
    </location>
    <ligand>
        <name>ATP</name>
        <dbReference type="ChEBI" id="CHEBI:30616"/>
    </ligand>
</feature>
<dbReference type="Gene3D" id="3.30.70.141">
    <property type="entry name" value="Nucleoside diphosphate kinase-like domain"/>
    <property type="match status" value="1"/>
</dbReference>
<evidence type="ECO:0000256" key="12">
    <source>
        <dbReference type="HAMAP-Rule" id="MF_00451"/>
    </source>
</evidence>
<feature type="binding site" evidence="12 13">
    <location>
        <position position="9"/>
    </location>
    <ligand>
        <name>ATP</name>
        <dbReference type="ChEBI" id="CHEBI:30616"/>
    </ligand>
</feature>
<dbReference type="Proteomes" id="UP000000323">
    <property type="component" value="Chromosome 1"/>
</dbReference>
<dbReference type="PROSITE" id="PS00469">
    <property type="entry name" value="NDPK"/>
    <property type="match status" value="1"/>
</dbReference>
<gene>
    <name evidence="12" type="primary">ndk</name>
    <name evidence="17" type="ordered locus">Tter_1382</name>
</gene>
<dbReference type="SMART" id="SM00562">
    <property type="entry name" value="NDK"/>
    <property type="match status" value="1"/>
</dbReference>
<dbReference type="Pfam" id="PF00334">
    <property type="entry name" value="NDK"/>
    <property type="match status" value="1"/>
</dbReference>
<comment type="catalytic activity">
    <reaction evidence="12">
        <text>a ribonucleoside 5'-diphosphate + ATP = a ribonucleoside 5'-triphosphate + ADP</text>
        <dbReference type="Rhea" id="RHEA:18113"/>
        <dbReference type="ChEBI" id="CHEBI:30616"/>
        <dbReference type="ChEBI" id="CHEBI:57930"/>
        <dbReference type="ChEBI" id="CHEBI:61557"/>
        <dbReference type="ChEBI" id="CHEBI:456216"/>
        <dbReference type="EC" id="2.7.4.6"/>
    </reaction>
</comment>
<keyword evidence="8 12" id="KW-0418">Kinase</keyword>
<comment type="similarity">
    <text evidence="2 12 13 14">Belongs to the NDK family.</text>
</comment>
<evidence type="ECO:0000256" key="4">
    <source>
        <dbReference type="ARBA" id="ARBA00017632"/>
    </source>
</evidence>
<dbReference type="RefSeq" id="WP_012875324.1">
    <property type="nucleotide sequence ID" value="NC_013525.1"/>
</dbReference>
<evidence type="ECO:0000256" key="6">
    <source>
        <dbReference type="ARBA" id="ARBA00022723"/>
    </source>
</evidence>